<dbReference type="PANTHER" id="PTHR10578">
    <property type="entry name" value="S -2-HYDROXY-ACID OXIDASE-RELATED"/>
    <property type="match status" value="1"/>
</dbReference>
<keyword evidence="2" id="KW-0285">Flavoprotein</keyword>
<dbReference type="CDD" id="cd02809">
    <property type="entry name" value="alpha_hydroxyacid_oxid_FMN"/>
    <property type="match status" value="1"/>
</dbReference>
<evidence type="ECO:0000256" key="4">
    <source>
        <dbReference type="ARBA" id="ARBA00023002"/>
    </source>
</evidence>
<evidence type="ECO:0000256" key="2">
    <source>
        <dbReference type="ARBA" id="ARBA00022630"/>
    </source>
</evidence>
<reference evidence="7" key="1">
    <citation type="submission" date="2018-05" db="EMBL/GenBank/DDBJ databases">
        <authorList>
            <person name="Lanie J.A."/>
            <person name="Ng W.-L."/>
            <person name="Kazmierczak K.M."/>
            <person name="Andrzejewski T.M."/>
            <person name="Davidsen T.M."/>
            <person name="Wayne K.J."/>
            <person name="Tettelin H."/>
            <person name="Glass J.I."/>
            <person name="Rusch D."/>
            <person name="Podicherti R."/>
            <person name="Tsui H.-C.T."/>
            <person name="Winkler M.E."/>
        </authorList>
    </citation>
    <scope>NUCLEOTIDE SEQUENCE</scope>
</reference>
<dbReference type="InterPro" id="IPR037396">
    <property type="entry name" value="FMN_HAD"/>
</dbReference>
<keyword evidence="4" id="KW-0560">Oxidoreductase</keyword>
<comment type="cofactor">
    <cofactor evidence="1">
        <name>FMN</name>
        <dbReference type="ChEBI" id="CHEBI:58210"/>
    </cofactor>
</comment>
<sequence length="404" mass="44198">MVAVNHLFDNKNSRRTFLRYLAASPLASISPGFSHDVNEEGEVILNAEDALDVFDFKATAKKILPPAHYGYLSTGTFDDKTLHKNREAFDHYYLRSRRLVNISNVDTSVEILGKKWNSPIILAPCGSQRAYHPDGELAVASAANRMNHLQILSTVSSTSVEDVSNARRAPVWYQLYTSGGWEGVKSMLRRAENSGSPALVLTVDLPVGGIMRNTLERYKRLDKRNCDVCHANSGIAAGPKPMLQQIPSNFIDEGRMPLDWKFVDRLRKETTMKILIKGIVTAEDAELCVSEGLDGIIVSNHGGRADNSGRGAIDSLAEVASVVKGKTLLLMDSGIRRGMDIFKALALGADAVCIGRPYLWGLGAFGQAGVEKVLELLQNELEATMQFSGVNSAQEITHKTIGKI</sequence>
<dbReference type="InterPro" id="IPR000262">
    <property type="entry name" value="FMN-dep_DH"/>
</dbReference>
<dbReference type="GO" id="GO:0016614">
    <property type="term" value="F:oxidoreductase activity, acting on CH-OH group of donors"/>
    <property type="evidence" value="ECO:0007669"/>
    <property type="project" value="UniProtKB-ARBA"/>
</dbReference>
<dbReference type="InterPro" id="IPR013785">
    <property type="entry name" value="Aldolase_TIM"/>
</dbReference>
<evidence type="ECO:0000259" key="6">
    <source>
        <dbReference type="PROSITE" id="PS51349"/>
    </source>
</evidence>
<dbReference type="GO" id="GO:0010181">
    <property type="term" value="F:FMN binding"/>
    <property type="evidence" value="ECO:0007669"/>
    <property type="project" value="InterPro"/>
</dbReference>
<dbReference type="Gene3D" id="3.20.20.70">
    <property type="entry name" value="Aldolase class I"/>
    <property type="match status" value="1"/>
</dbReference>
<accession>A0A381UEX7</accession>
<organism evidence="7">
    <name type="scientific">marine metagenome</name>
    <dbReference type="NCBI Taxonomy" id="408172"/>
    <lineage>
        <taxon>unclassified sequences</taxon>
        <taxon>metagenomes</taxon>
        <taxon>ecological metagenomes</taxon>
    </lineage>
</organism>
<dbReference type="InterPro" id="IPR012133">
    <property type="entry name" value="Alpha-hydoxy_acid_DH_FMN"/>
</dbReference>
<name>A0A381UEX7_9ZZZZ</name>
<evidence type="ECO:0000256" key="1">
    <source>
        <dbReference type="ARBA" id="ARBA00001917"/>
    </source>
</evidence>
<dbReference type="AlphaFoldDB" id="A0A381UEX7"/>
<dbReference type="PROSITE" id="PS51349">
    <property type="entry name" value="FMN_HYDROXY_ACID_DH_2"/>
    <property type="match status" value="1"/>
</dbReference>
<dbReference type="EMBL" id="UINC01006308">
    <property type="protein sequence ID" value="SVA26755.1"/>
    <property type="molecule type" value="Genomic_DNA"/>
</dbReference>
<evidence type="ECO:0000313" key="7">
    <source>
        <dbReference type="EMBL" id="SVA26755.1"/>
    </source>
</evidence>
<dbReference type="FunFam" id="3.20.20.70:FF:000029">
    <property type="entry name" value="L-lactate dehydrogenase"/>
    <property type="match status" value="1"/>
</dbReference>
<evidence type="ECO:0000256" key="3">
    <source>
        <dbReference type="ARBA" id="ARBA00022643"/>
    </source>
</evidence>
<keyword evidence="3" id="KW-0288">FMN</keyword>
<evidence type="ECO:0000256" key="5">
    <source>
        <dbReference type="ARBA" id="ARBA00024042"/>
    </source>
</evidence>
<dbReference type="PANTHER" id="PTHR10578:SF143">
    <property type="entry name" value="FMN-DEPENDENT ALPHA-HYDROXY ACID DEHYDROGENASE PB1A11.03"/>
    <property type="match status" value="1"/>
</dbReference>
<protein>
    <recommendedName>
        <fullName evidence="6">FMN hydroxy acid dehydrogenase domain-containing protein</fullName>
    </recommendedName>
</protein>
<dbReference type="PIRSF" id="PIRSF000138">
    <property type="entry name" value="Al-hdrx_acd_dh"/>
    <property type="match status" value="1"/>
</dbReference>
<dbReference type="Pfam" id="PF01070">
    <property type="entry name" value="FMN_dh"/>
    <property type="match status" value="1"/>
</dbReference>
<proteinExistence type="inferred from homology"/>
<feature type="domain" description="FMN hydroxy acid dehydrogenase" evidence="6">
    <location>
        <begin position="45"/>
        <end position="404"/>
    </location>
</feature>
<gene>
    <name evidence="7" type="ORF">METZ01_LOCUS79609</name>
</gene>
<dbReference type="SUPFAM" id="SSF51395">
    <property type="entry name" value="FMN-linked oxidoreductases"/>
    <property type="match status" value="1"/>
</dbReference>
<comment type="similarity">
    <text evidence="5">Belongs to the FMN-dependent alpha-hydroxy acid dehydrogenase family.</text>
</comment>